<dbReference type="InterPro" id="IPR026591">
    <property type="entry name" value="Sirtuin_cat_small_dom_sf"/>
</dbReference>
<organism evidence="4">
    <name type="scientific">marine sediment metagenome</name>
    <dbReference type="NCBI Taxonomy" id="412755"/>
    <lineage>
        <taxon>unclassified sequences</taxon>
        <taxon>metagenomes</taxon>
        <taxon>ecological metagenomes</taxon>
    </lineage>
</organism>
<keyword evidence="2" id="KW-0520">NAD</keyword>
<proteinExistence type="inferred from homology"/>
<dbReference type="InterPro" id="IPR050134">
    <property type="entry name" value="NAD-dep_sirtuin_deacylases"/>
</dbReference>
<dbReference type="Gene3D" id="3.30.1600.10">
    <property type="entry name" value="SIR2/SIRT2 'Small Domain"/>
    <property type="match status" value="1"/>
</dbReference>
<reference evidence="4" key="1">
    <citation type="journal article" date="2015" name="Nature">
        <title>Complex archaea that bridge the gap between prokaryotes and eukaryotes.</title>
        <authorList>
            <person name="Spang A."/>
            <person name="Saw J.H."/>
            <person name="Jorgensen S.L."/>
            <person name="Zaremba-Niedzwiedzka K."/>
            <person name="Martijn J."/>
            <person name="Lind A.E."/>
            <person name="van Eijk R."/>
            <person name="Schleper C."/>
            <person name="Guy L."/>
            <person name="Ettema T.J."/>
        </authorList>
    </citation>
    <scope>NUCLEOTIDE SEQUENCE</scope>
</reference>
<comment type="caution">
    <text evidence="4">The sequence shown here is derived from an EMBL/GenBank/DDBJ whole genome shotgun (WGS) entry which is preliminary data.</text>
</comment>
<dbReference type="GO" id="GO:0036054">
    <property type="term" value="F:protein-malonyllysine demalonylase activity"/>
    <property type="evidence" value="ECO:0007669"/>
    <property type="project" value="InterPro"/>
</dbReference>
<evidence type="ECO:0000313" key="4">
    <source>
        <dbReference type="EMBL" id="KKO12250.1"/>
    </source>
</evidence>
<dbReference type="InterPro" id="IPR029035">
    <property type="entry name" value="DHS-like_NAD/FAD-binding_dom"/>
</dbReference>
<dbReference type="Gene3D" id="3.40.50.1220">
    <property type="entry name" value="TPP-binding domain"/>
    <property type="match status" value="1"/>
</dbReference>
<dbReference type="PROSITE" id="PS50305">
    <property type="entry name" value="SIRTUIN"/>
    <property type="match status" value="1"/>
</dbReference>
<dbReference type="HAMAP" id="MF_01121">
    <property type="entry name" value="Sirtuin_ClassIII"/>
    <property type="match status" value="1"/>
</dbReference>
<dbReference type="InterPro" id="IPR026590">
    <property type="entry name" value="Ssirtuin_cat_dom"/>
</dbReference>
<dbReference type="EMBL" id="LAZR01000001">
    <property type="protein sequence ID" value="KKO12250.1"/>
    <property type="molecule type" value="Genomic_DNA"/>
</dbReference>
<dbReference type="Pfam" id="PF02146">
    <property type="entry name" value="SIR2"/>
    <property type="match status" value="1"/>
</dbReference>
<gene>
    <name evidence="4" type="ORF">LCGC14_0002600</name>
</gene>
<name>A0A0F9W7B2_9ZZZZ</name>
<dbReference type="PANTHER" id="PTHR11085">
    <property type="entry name" value="NAD-DEPENDENT PROTEIN DEACYLASE SIRTUIN-5, MITOCHONDRIAL-RELATED"/>
    <property type="match status" value="1"/>
</dbReference>
<sequence>MQQDRHHTDMVAARRIVVLTGAGISAESGIRTFRASDGLWEDHKVEDVATPEGFAANPVAVHQFYNDRRRLLLNASIRPNPAHTALARLEHSVIDLPGHDFLLITQNIDNLHERAGSRALVHMHGELLKMRCEQSGLSFDIREDLMLDTCCRCCREPGNLRPDVVWFGEIPLSMAKITKALTQCDLFIAIGTSGNVYPAAGFFELAREHGAHTVELNLESTNADFDEHICGPASTVVPDYVERLLSSAN</sequence>
<dbReference type="NCBIfam" id="NF001755">
    <property type="entry name" value="PRK00481.1-5"/>
    <property type="match status" value="1"/>
</dbReference>
<feature type="domain" description="Deacetylase sirtuin-type" evidence="3">
    <location>
        <begin position="1"/>
        <end position="247"/>
    </location>
</feature>
<dbReference type="InterPro" id="IPR003000">
    <property type="entry name" value="Sirtuin"/>
</dbReference>
<dbReference type="InterPro" id="IPR027546">
    <property type="entry name" value="Sirtuin_class_III"/>
</dbReference>
<dbReference type="SUPFAM" id="SSF52467">
    <property type="entry name" value="DHS-like NAD/FAD-binding domain"/>
    <property type="match status" value="1"/>
</dbReference>
<dbReference type="GO" id="GO:0036055">
    <property type="term" value="F:protein-succinyllysine desuccinylase activity"/>
    <property type="evidence" value="ECO:0007669"/>
    <property type="project" value="InterPro"/>
</dbReference>
<dbReference type="GO" id="GO:0070403">
    <property type="term" value="F:NAD+ binding"/>
    <property type="evidence" value="ECO:0007669"/>
    <property type="project" value="InterPro"/>
</dbReference>
<protein>
    <recommendedName>
        <fullName evidence="3">Deacetylase sirtuin-type domain-containing protein</fullName>
    </recommendedName>
</protein>
<dbReference type="AlphaFoldDB" id="A0A0F9W7B2"/>
<dbReference type="GO" id="GO:0017136">
    <property type="term" value="F:histone deacetylase activity, NAD-dependent"/>
    <property type="evidence" value="ECO:0007669"/>
    <property type="project" value="TreeGrafter"/>
</dbReference>
<keyword evidence="1" id="KW-0808">Transferase</keyword>
<dbReference type="PANTHER" id="PTHR11085:SF4">
    <property type="entry name" value="NAD-DEPENDENT PROTEIN DEACYLASE"/>
    <property type="match status" value="1"/>
</dbReference>
<dbReference type="CDD" id="cd01412">
    <property type="entry name" value="SIRT5_Af1_CobB"/>
    <property type="match status" value="1"/>
</dbReference>
<evidence type="ECO:0000259" key="3">
    <source>
        <dbReference type="PROSITE" id="PS50305"/>
    </source>
</evidence>
<evidence type="ECO:0000256" key="2">
    <source>
        <dbReference type="ARBA" id="ARBA00023027"/>
    </source>
</evidence>
<evidence type="ECO:0000256" key="1">
    <source>
        <dbReference type="ARBA" id="ARBA00022679"/>
    </source>
</evidence>
<accession>A0A0F9W7B2</accession>